<name>A0A510KPR3_9FUSO</name>
<protein>
    <submittedName>
        <fullName evidence="1">Uncharacterized protein</fullName>
    </submittedName>
</protein>
<dbReference type="EMBL" id="AP019840">
    <property type="protein sequence ID" value="BBM52641.1"/>
    <property type="molecule type" value="Genomic_DNA"/>
</dbReference>
<proteinExistence type="predicted"/>
<gene>
    <name evidence="1" type="ORF">JMUB3935_1620</name>
</gene>
<accession>A0A510KPR3</accession>
<sequence length="34" mass="4074">MGRLIKENVMKYYEVKIKRSKQILGNKLMCSSRK</sequence>
<organism evidence="1 2">
    <name type="scientific">Leptotrichia trevisanii</name>
    <dbReference type="NCBI Taxonomy" id="109328"/>
    <lineage>
        <taxon>Bacteria</taxon>
        <taxon>Fusobacteriati</taxon>
        <taxon>Fusobacteriota</taxon>
        <taxon>Fusobacteriia</taxon>
        <taxon>Fusobacteriales</taxon>
        <taxon>Leptotrichiaceae</taxon>
        <taxon>Leptotrichia</taxon>
    </lineage>
</organism>
<evidence type="ECO:0000313" key="2">
    <source>
        <dbReference type="Proteomes" id="UP000321378"/>
    </source>
</evidence>
<dbReference type="AlphaFoldDB" id="A0A510KPR3"/>
<dbReference type="Proteomes" id="UP000321378">
    <property type="component" value="Chromosome"/>
</dbReference>
<evidence type="ECO:0000313" key="1">
    <source>
        <dbReference type="EMBL" id="BBM52641.1"/>
    </source>
</evidence>
<dbReference type="STRING" id="1122173.GCA_000482505_00802"/>
<reference evidence="1 2" key="1">
    <citation type="submission" date="2019-07" db="EMBL/GenBank/DDBJ databases">
        <title>Complete Genome Sequence of Leptotrichia trevisanii Strain JMUB3935.</title>
        <authorList>
            <person name="Watanabe S."/>
            <person name="Cui L."/>
        </authorList>
    </citation>
    <scope>NUCLEOTIDE SEQUENCE [LARGE SCALE GENOMIC DNA]</scope>
    <source>
        <strain evidence="1 2">JMUB3935</strain>
    </source>
</reference>